<dbReference type="InterPro" id="IPR010158">
    <property type="entry name" value="Amidase_Cbmase"/>
</dbReference>
<evidence type="ECO:0000256" key="3">
    <source>
        <dbReference type="ARBA" id="ARBA00011738"/>
    </source>
</evidence>
<dbReference type="PANTHER" id="PTHR32494">
    <property type="entry name" value="ALLANTOATE DEIMINASE-RELATED"/>
    <property type="match status" value="1"/>
</dbReference>
<feature type="binding site" evidence="7">
    <location>
        <position position="91"/>
    </location>
    <ligand>
        <name>Zn(2+)</name>
        <dbReference type="ChEBI" id="CHEBI:29105"/>
        <label>2</label>
    </ligand>
</feature>
<protein>
    <submittedName>
        <fullName evidence="9">Allantoate amidohydrolase</fullName>
    </submittedName>
</protein>
<evidence type="ECO:0000256" key="5">
    <source>
        <dbReference type="ARBA" id="ARBA00022801"/>
    </source>
</evidence>
<evidence type="ECO:0000256" key="8">
    <source>
        <dbReference type="PIRSR" id="PIRSR001235-2"/>
    </source>
</evidence>
<feature type="binding site" evidence="7">
    <location>
        <position position="378"/>
    </location>
    <ligand>
        <name>Zn(2+)</name>
        <dbReference type="ChEBI" id="CHEBI:29105"/>
        <label>2</label>
    </ligand>
</feature>
<evidence type="ECO:0000256" key="6">
    <source>
        <dbReference type="ARBA" id="ARBA00023211"/>
    </source>
</evidence>
<feature type="binding site" evidence="8">
    <location>
        <position position="271"/>
    </location>
    <ligand>
        <name>allantoate</name>
        <dbReference type="ChEBI" id="CHEBI:17536"/>
    </ligand>
</feature>
<feature type="binding site" evidence="8">
    <location>
        <position position="284"/>
    </location>
    <ligand>
        <name>allantoate</name>
        <dbReference type="ChEBI" id="CHEBI:17536"/>
    </ligand>
</feature>
<organism evidence="9">
    <name type="scientific">Telmatobacter sp. DSM 110680</name>
    <dbReference type="NCBI Taxonomy" id="3036704"/>
    <lineage>
        <taxon>Bacteria</taxon>
        <taxon>Pseudomonadati</taxon>
        <taxon>Acidobacteriota</taxon>
        <taxon>Terriglobia</taxon>
        <taxon>Terriglobales</taxon>
        <taxon>Acidobacteriaceae</taxon>
        <taxon>Telmatobacter</taxon>
    </lineage>
</organism>
<dbReference type="NCBIfam" id="TIGR01879">
    <property type="entry name" value="hydantase"/>
    <property type="match status" value="1"/>
</dbReference>
<dbReference type="Gene3D" id="3.30.70.360">
    <property type="match status" value="1"/>
</dbReference>
<feature type="binding site" evidence="8">
    <location>
        <position position="212"/>
    </location>
    <ligand>
        <name>allantoate</name>
        <dbReference type="ChEBI" id="CHEBI:17536"/>
    </ligand>
</feature>
<dbReference type="CDD" id="cd03884">
    <property type="entry name" value="M20_bAS"/>
    <property type="match status" value="1"/>
</dbReference>
<gene>
    <name evidence="9" type="ORF">P8935_08155</name>
</gene>
<evidence type="ECO:0000256" key="2">
    <source>
        <dbReference type="ARBA" id="ARBA00006153"/>
    </source>
</evidence>
<dbReference type="InterPro" id="IPR036264">
    <property type="entry name" value="Bact_exopeptidase_dim_dom"/>
</dbReference>
<dbReference type="RefSeq" id="WP_348264494.1">
    <property type="nucleotide sequence ID" value="NZ_CP121196.1"/>
</dbReference>
<dbReference type="AlphaFoldDB" id="A0AAU7DPT8"/>
<name>A0AAU7DPT8_9BACT</name>
<comment type="subunit">
    <text evidence="3">Homodimer.</text>
</comment>
<keyword evidence="5" id="KW-0378">Hydrolase</keyword>
<reference evidence="9" key="1">
    <citation type="submission" date="2023-03" db="EMBL/GenBank/DDBJ databases">
        <title>Edaphobacter sp.</title>
        <authorList>
            <person name="Huber K.J."/>
            <person name="Papendorf J."/>
            <person name="Pilke C."/>
            <person name="Bunk B."/>
            <person name="Sproeer C."/>
            <person name="Pester M."/>
        </authorList>
    </citation>
    <scope>NUCLEOTIDE SEQUENCE</scope>
    <source>
        <strain evidence="9">DSM 110680</strain>
    </source>
</reference>
<dbReference type="PIRSF" id="PIRSF001235">
    <property type="entry name" value="Amidase_carbamoylase"/>
    <property type="match status" value="1"/>
</dbReference>
<dbReference type="Gene3D" id="3.40.630.10">
    <property type="entry name" value="Zn peptidases"/>
    <property type="match status" value="1"/>
</dbReference>
<dbReference type="SUPFAM" id="SSF55031">
    <property type="entry name" value="Bacterial exopeptidase dimerisation domain"/>
    <property type="match status" value="1"/>
</dbReference>
<accession>A0AAU7DPT8</accession>
<evidence type="ECO:0000256" key="1">
    <source>
        <dbReference type="ARBA" id="ARBA00001936"/>
    </source>
</evidence>
<feature type="binding site" evidence="7">
    <location>
        <position position="124"/>
    </location>
    <ligand>
        <name>Zn(2+)</name>
        <dbReference type="ChEBI" id="CHEBI:29105"/>
        <label>2</label>
    </ligand>
</feature>
<dbReference type="GO" id="GO:0046872">
    <property type="term" value="F:metal ion binding"/>
    <property type="evidence" value="ECO:0007669"/>
    <property type="project" value="UniProtKB-KW"/>
</dbReference>
<dbReference type="PANTHER" id="PTHR32494:SF19">
    <property type="entry name" value="ALLANTOATE DEIMINASE-RELATED"/>
    <property type="match status" value="1"/>
</dbReference>
<keyword evidence="4 7" id="KW-0479">Metal-binding</keyword>
<comment type="cofactor">
    <cofactor evidence="7">
        <name>Zn(2+)</name>
        <dbReference type="ChEBI" id="CHEBI:29105"/>
    </cofactor>
    <text evidence="7">Binds 2 Zn(2+) ions per subunit.</text>
</comment>
<dbReference type="GO" id="GO:0016813">
    <property type="term" value="F:hydrolase activity, acting on carbon-nitrogen (but not peptide) bonds, in linear amidines"/>
    <property type="evidence" value="ECO:0007669"/>
    <property type="project" value="InterPro"/>
</dbReference>
<comment type="cofactor">
    <cofactor evidence="1">
        <name>Mn(2+)</name>
        <dbReference type="ChEBI" id="CHEBI:29035"/>
    </cofactor>
</comment>
<comment type="similarity">
    <text evidence="2">Belongs to the peptidase M20 family.</text>
</comment>
<dbReference type="SUPFAM" id="SSF53187">
    <property type="entry name" value="Zn-dependent exopeptidases"/>
    <property type="match status" value="1"/>
</dbReference>
<dbReference type="Pfam" id="PF01546">
    <property type="entry name" value="Peptidase_M20"/>
    <property type="match status" value="1"/>
</dbReference>
<feature type="binding site" evidence="7">
    <location>
        <position position="80"/>
    </location>
    <ligand>
        <name>Zn(2+)</name>
        <dbReference type="ChEBI" id="CHEBI:29105"/>
        <label>1</label>
    </ligand>
</feature>
<dbReference type="EMBL" id="CP121196">
    <property type="protein sequence ID" value="XBH19278.1"/>
    <property type="molecule type" value="Genomic_DNA"/>
</dbReference>
<sequence length="408" mass="43981">MSERAERAIEECRLIATMSEEPGRTTRRFLTAPFHQVHHHLRTRMQSLGMDVLVDAVGNLRGLWTSSSGLSSKRLILGSHIDTVPDGGPFDGVLGVVLALELVESAKRLKLPIDIEVIAFSEEEGVRFSFPFIGSRAVAGRFDPSMFALKDANGTTIKQAIENFGIDLGRLEEAAADADAVGFVEIHIEQGPVLEAEGLSVAAVTSIVGQTRLDLRVTGHANHAGTTPMRLRRDAVAASAEWISKVEMLAVETDGLVATVGKMEVHPNAGNVVAGSVDLSLDVRHVHDGTRRTAVDDLLKHADAIATRRGLKLEWNKKMDEPSVPMDERLTAFMTDAIEAAGFPAKSMPSGAGHDAMIMARRMPTAMLFLRTPGGVSHHPGESVREEDVEAAVRVGEKFLQRLSAAVG</sequence>
<dbReference type="InterPro" id="IPR002933">
    <property type="entry name" value="Peptidase_M20"/>
</dbReference>
<keyword evidence="6" id="KW-0464">Manganese</keyword>
<proteinExistence type="inferred from homology"/>
<feature type="binding site" evidence="7">
    <location>
        <position position="91"/>
    </location>
    <ligand>
        <name>Zn(2+)</name>
        <dbReference type="ChEBI" id="CHEBI:29105"/>
        <label>1</label>
    </ligand>
</feature>
<evidence type="ECO:0000256" key="7">
    <source>
        <dbReference type="PIRSR" id="PIRSR001235-1"/>
    </source>
</evidence>
<keyword evidence="7" id="KW-0862">Zinc</keyword>
<evidence type="ECO:0000256" key="4">
    <source>
        <dbReference type="ARBA" id="ARBA00022723"/>
    </source>
</evidence>
<feature type="binding site" evidence="7">
    <location>
        <position position="187"/>
    </location>
    <ligand>
        <name>Zn(2+)</name>
        <dbReference type="ChEBI" id="CHEBI:29105"/>
        <label>1</label>
    </ligand>
</feature>
<evidence type="ECO:0000313" key="9">
    <source>
        <dbReference type="EMBL" id="XBH19278.1"/>
    </source>
</evidence>
<dbReference type="NCBIfam" id="NF006775">
    <property type="entry name" value="PRK09290.2-5"/>
    <property type="match status" value="1"/>
</dbReference>